<dbReference type="EMBL" id="JAANBB010000537">
    <property type="protein sequence ID" value="KAF7540105.1"/>
    <property type="molecule type" value="Genomic_DNA"/>
</dbReference>
<dbReference type="Gene3D" id="3.20.20.80">
    <property type="entry name" value="Glycosidases"/>
    <property type="match status" value="1"/>
</dbReference>
<dbReference type="PROSITE" id="PS51910">
    <property type="entry name" value="GH18_2"/>
    <property type="match status" value="1"/>
</dbReference>
<feature type="compositionally biased region" description="Polar residues" evidence="17">
    <location>
        <begin position="544"/>
        <end position="561"/>
    </location>
</feature>
<dbReference type="GO" id="GO:0005576">
    <property type="term" value="C:extracellular region"/>
    <property type="evidence" value="ECO:0007669"/>
    <property type="project" value="UniProtKB-SubCell"/>
</dbReference>
<dbReference type="GO" id="GO:0005886">
    <property type="term" value="C:plasma membrane"/>
    <property type="evidence" value="ECO:0007669"/>
    <property type="project" value="UniProtKB-SubCell"/>
</dbReference>
<keyword evidence="13" id="KW-0449">Lipoprotein</keyword>
<dbReference type="PANTHER" id="PTHR45708:SF47">
    <property type="entry name" value="ENDOCHITINASE A"/>
    <property type="match status" value="1"/>
</dbReference>
<feature type="compositionally biased region" description="Polar residues" evidence="17">
    <location>
        <begin position="439"/>
        <end position="457"/>
    </location>
</feature>
<dbReference type="GO" id="GO:0098552">
    <property type="term" value="C:side of membrane"/>
    <property type="evidence" value="ECO:0007669"/>
    <property type="project" value="UniProtKB-KW"/>
</dbReference>
<keyword evidence="9" id="KW-0146">Chitin degradation</keyword>
<protein>
    <recommendedName>
        <fullName evidence="4">chitinase</fullName>
        <ecNumber evidence="4">3.2.1.14</ecNumber>
    </recommendedName>
</protein>
<reference evidence="19" key="1">
    <citation type="submission" date="2020-03" db="EMBL/GenBank/DDBJ databases">
        <title>Draft Genome Sequence of Cylindrodendrum hubeiense.</title>
        <authorList>
            <person name="Buettner E."/>
            <person name="Kellner H."/>
        </authorList>
    </citation>
    <scope>NUCLEOTIDE SEQUENCE</scope>
    <source>
        <strain evidence="19">IHI 201604</strain>
    </source>
</reference>
<feature type="compositionally biased region" description="Polar residues" evidence="17">
    <location>
        <begin position="497"/>
        <end position="512"/>
    </location>
</feature>
<accession>A0A9P5L9F5</accession>
<dbReference type="EC" id="3.2.1.14" evidence="4"/>
<evidence type="ECO:0000256" key="12">
    <source>
        <dbReference type="ARBA" id="ARBA00023277"/>
    </source>
</evidence>
<evidence type="ECO:0000256" key="16">
    <source>
        <dbReference type="RuleBase" id="RU000489"/>
    </source>
</evidence>
<dbReference type="PROSITE" id="PS01095">
    <property type="entry name" value="GH18_1"/>
    <property type="match status" value="1"/>
</dbReference>
<dbReference type="InterPro" id="IPR001223">
    <property type="entry name" value="Glyco_hydro18_cat"/>
</dbReference>
<evidence type="ECO:0000256" key="13">
    <source>
        <dbReference type="ARBA" id="ARBA00023288"/>
    </source>
</evidence>
<evidence type="ECO:0000256" key="1">
    <source>
        <dbReference type="ARBA" id="ARBA00000822"/>
    </source>
</evidence>
<evidence type="ECO:0000256" key="11">
    <source>
        <dbReference type="ARBA" id="ARBA00023136"/>
    </source>
</evidence>
<comment type="catalytic activity">
    <reaction evidence="1">
        <text>Random endo-hydrolysis of N-acetyl-beta-D-glucosaminide (1-&gt;4)-beta-linkages in chitin and chitodextrins.</text>
        <dbReference type="EC" id="3.2.1.14"/>
    </reaction>
</comment>
<keyword evidence="10" id="KW-0843">Virulence</keyword>
<evidence type="ECO:0000256" key="3">
    <source>
        <dbReference type="ARBA" id="ARBA00004613"/>
    </source>
</evidence>
<dbReference type="SUPFAM" id="SSF51445">
    <property type="entry name" value="(Trans)glycosidases"/>
    <property type="match status" value="1"/>
</dbReference>
<dbReference type="GO" id="GO:0008843">
    <property type="term" value="F:endochitinase activity"/>
    <property type="evidence" value="ECO:0007669"/>
    <property type="project" value="UniProtKB-EC"/>
</dbReference>
<keyword evidence="5" id="KW-1003">Cell membrane</keyword>
<evidence type="ECO:0000256" key="7">
    <source>
        <dbReference type="ARBA" id="ARBA00022622"/>
    </source>
</evidence>
<evidence type="ECO:0000256" key="5">
    <source>
        <dbReference type="ARBA" id="ARBA00022475"/>
    </source>
</evidence>
<feature type="region of interest" description="Disordered" evidence="17">
    <location>
        <begin position="331"/>
        <end position="678"/>
    </location>
</feature>
<evidence type="ECO:0000256" key="4">
    <source>
        <dbReference type="ARBA" id="ARBA00012729"/>
    </source>
</evidence>
<gene>
    <name evidence="19" type="ORF">G7Z17_g12276</name>
</gene>
<dbReference type="InterPro" id="IPR050542">
    <property type="entry name" value="Glycosyl_Hydrlase18_Chitinase"/>
</dbReference>
<dbReference type="InterPro" id="IPR001579">
    <property type="entry name" value="Glyco_hydro_18_chit_AS"/>
</dbReference>
<evidence type="ECO:0000313" key="19">
    <source>
        <dbReference type="EMBL" id="KAF7540105.1"/>
    </source>
</evidence>
<dbReference type="Pfam" id="PF00704">
    <property type="entry name" value="Glyco_hydro_18"/>
    <property type="match status" value="1"/>
</dbReference>
<evidence type="ECO:0000256" key="10">
    <source>
        <dbReference type="ARBA" id="ARBA00023026"/>
    </source>
</evidence>
<evidence type="ECO:0000256" key="17">
    <source>
        <dbReference type="SAM" id="MobiDB-lite"/>
    </source>
</evidence>
<feature type="compositionally biased region" description="Polar residues" evidence="17">
    <location>
        <begin position="602"/>
        <end position="617"/>
    </location>
</feature>
<feature type="compositionally biased region" description="Low complexity" evidence="17">
    <location>
        <begin position="331"/>
        <end position="438"/>
    </location>
</feature>
<organism evidence="19 20">
    <name type="scientific">Cylindrodendrum hubeiense</name>
    <dbReference type="NCBI Taxonomy" id="595255"/>
    <lineage>
        <taxon>Eukaryota</taxon>
        <taxon>Fungi</taxon>
        <taxon>Dikarya</taxon>
        <taxon>Ascomycota</taxon>
        <taxon>Pezizomycotina</taxon>
        <taxon>Sordariomycetes</taxon>
        <taxon>Hypocreomycetidae</taxon>
        <taxon>Hypocreales</taxon>
        <taxon>Nectriaceae</taxon>
        <taxon>Cylindrodendrum</taxon>
    </lineage>
</organism>
<feature type="domain" description="GH18" evidence="18">
    <location>
        <begin position="11"/>
        <end position="327"/>
    </location>
</feature>
<evidence type="ECO:0000256" key="15">
    <source>
        <dbReference type="ARBA" id="ARBA00023326"/>
    </source>
</evidence>
<keyword evidence="12" id="KW-0119">Carbohydrate metabolism</keyword>
<feature type="region of interest" description="Disordered" evidence="17">
    <location>
        <begin position="934"/>
        <end position="955"/>
    </location>
</feature>
<dbReference type="GO" id="GO:0000272">
    <property type="term" value="P:polysaccharide catabolic process"/>
    <property type="evidence" value="ECO:0007669"/>
    <property type="project" value="UniProtKB-KW"/>
</dbReference>
<feature type="compositionally biased region" description="Basic and acidic residues" evidence="17">
    <location>
        <begin position="942"/>
        <end position="952"/>
    </location>
</feature>
<proteinExistence type="predicted"/>
<evidence type="ECO:0000259" key="18">
    <source>
        <dbReference type="PROSITE" id="PS51910"/>
    </source>
</evidence>
<comment type="subcellular location">
    <subcellularLocation>
        <location evidence="2">Cell membrane</location>
        <topology evidence="2">Lipid-anchor</topology>
        <topology evidence="2">GPI-anchor</topology>
    </subcellularLocation>
    <subcellularLocation>
        <location evidence="3">Secreted</location>
    </subcellularLocation>
</comment>
<feature type="compositionally biased region" description="Low complexity" evidence="17">
    <location>
        <begin position="583"/>
        <end position="597"/>
    </location>
</feature>
<keyword evidence="7" id="KW-0336">GPI-anchor</keyword>
<dbReference type="InterPro" id="IPR017853">
    <property type="entry name" value="GH"/>
</dbReference>
<name>A0A9P5L9F5_9HYPO</name>
<keyword evidence="11" id="KW-0472">Membrane</keyword>
<feature type="compositionally biased region" description="Polar residues" evidence="17">
    <location>
        <begin position="625"/>
        <end position="649"/>
    </location>
</feature>
<evidence type="ECO:0000256" key="14">
    <source>
        <dbReference type="ARBA" id="ARBA00023295"/>
    </source>
</evidence>
<evidence type="ECO:0000256" key="9">
    <source>
        <dbReference type="ARBA" id="ARBA00023024"/>
    </source>
</evidence>
<evidence type="ECO:0000256" key="6">
    <source>
        <dbReference type="ARBA" id="ARBA00022525"/>
    </source>
</evidence>
<keyword evidence="7" id="KW-0325">Glycoprotein</keyword>
<keyword evidence="20" id="KW-1185">Reference proteome</keyword>
<dbReference type="OrthoDB" id="6020543at2759"/>
<dbReference type="GO" id="GO:0006032">
    <property type="term" value="P:chitin catabolic process"/>
    <property type="evidence" value="ECO:0007669"/>
    <property type="project" value="UniProtKB-KW"/>
</dbReference>
<evidence type="ECO:0000256" key="8">
    <source>
        <dbReference type="ARBA" id="ARBA00022801"/>
    </source>
</evidence>
<keyword evidence="14 16" id="KW-0326">Glycosidase</keyword>
<dbReference type="AlphaFoldDB" id="A0A9P5L9F5"/>
<keyword evidence="15" id="KW-0624">Polysaccharide degradation</keyword>
<dbReference type="PANTHER" id="PTHR45708">
    <property type="entry name" value="ENDOCHITINASE"/>
    <property type="match status" value="1"/>
</dbReference>
<dbReference type="Proteomes" id="UP000722485">
    <property type="component" value="Unassembled WGS sequence"/>
</dbReference>
<evidence type="ECO:0000256" key="2">
    <source>
        <dbReference type="ARBA" id="ARBA00004609"/>
    </source>
</evidence>
<evidence type="ECO:0000313" key="20">
    <source>
        <dbReference type="Proteomes" id="UP000722485"/>
    </source>
</evidence>
<comment type="caution">
    <text evidence="19">The sequence shown here is derived from an EMBL/GenBank/DDBJ whole genome shotgun (WGS) entry which is preliminary data.</text>
</comment>
<keyword evidence="6" id="KW-0964">Secreted</keyword>
<sequence>MPDYTPGVYGGGLNGYWGQYGYDSMKSYCDSGVEYVTLAFVNSAPENEESGWPGTNFAGHCPGSVFQYEEDGVLYDSNLWSNCYLIQEGIPYCQSLGVKVLLSIGGDYNADTSNYKVATEESGRAFAHSLYQIFGPLQAGYDGPRPFDSDAYGVQSVDGFDFDIEQDFDMTPYIAMIDELRSYDPSLLITAAPQCPTSSDWFYMEELIQTSQLDALFVQFYNNPDCDLLGDGEYAYDNFNYLDWENVLTSSTASKSAKIYVGLPASDLAAGTGYITPTVISEVIQYLKDRASFGGISLWDLNRGASNIVDLEGTSFNDAVLEALGVTRTTSAVTSSAPTSTSEASTTTAVSTEASTTASISTEAETTAETTTSISTEAESTASVSIEAETTTSTDLSTSDSTSYTTDSTADSTTGFDSTPTTTPGSDSVPTTTPGSDSAPTTTPGPDNAPTGTPTDTQECDSSTEFDSTSTAPNNTPTGPETTPGVETPSTTAPGPDSTSTDAANESTSAGPDSTPAGPDSTPTGSDSTSTSTAIVSTPVGPDSTPTGAATTSGVETSTTALCYGTECGSSTTAPGPDNTPAGPDSTPTGSDSTSTGAAIDGTSTGSDNTFTSSDSAPTGAATDSIATGSATDSTAPGSEATGTDSTATGPEATGPEATGSATDSLPGSEATGADSTAAGALTTTSIPYGGAATTESASSTTSTVYTTHVYTVTKCPPEVTNCPANAATPYVTTEIVALYTTVCPVTAAEKSTTKAGEASKPEPTYAAVSEEVKTVYTTNVHTVTMCPAYVTDCPVGSITTEVSSYTTTVVHVAGITAAEVEEEVPEVSTLYTTKIHTITKCPAYVTDCPVGSVTTEVSSWTTTVAKTTETASVEVPEESVPEETTTVKATSTIYTTVVVPAATLETSSTSSAATSTIYTTIVVPAVTLETSSKPSATTYKSEAETTDKRPEGVAATTGGCVGAGCSATTHTSPSATIQPVTAGASTAGLGLTAVIAAAALQMLVL</sequence>
<feature type="compositionally biased region" description="Low complexity" evidence="17">
    <location>
        <begin position="471"/>
        <end position="493"/>
    </location>
</feature>
<feature type="compositionally biased region" description="Low complexity" evidence="17">
    <location>
        <begin position="518"/>
        <end position="533"/>
    </location>
</feature>
<keyword evidence="8 16" id="KW-0378">Hydrolase</keyword>